<dbReference type="PANTHER" id="PTHR33755">
    <property type="entry name" value="TOXIN PARE1-RELATED"/>
    <property type="match status" value="1"/>
</dbReference>
<dbReference type="PANTHER" id="PTHR33755:SF8">
    <property type="entry name" value="TOXIN PARE2"/>
    <property type="match status" value="1"/>
</dbReference>
<name>A0A7Z2ZGZ8_XANCA</name>
<dbReference type="Gene3D" id="3.30.2310.20">
    <property type="entry name" value="RelE-like"/>
    <property type="match status" value="1"/>
</dbReference>
<sequence>MMSARWRPLALQDVEAAAAWYGSEAGMQRELAFIKALESAVAVIARHPDVGSSRYAMLLQLPEILSWPLKGYPYLLFYTAHAADIVIWRVLQMQRDIPAWMMDSP</sequence>
<reference evidence="3 4" key="2">
    <citation type="submission" date="2020-04" db="EMBL/GenBank/DDBJ databases">
        <authorList>
            <person name="Fomenkov A."/>
            <person name="Anton B.P."/>
            <person name="Roberts R.J."/>
        </authorList>
    </citation>
    <scope>NUCLEOTIDE SEQUENCE [LARGE SCALE GENOMIC DNA]</scope>
    <source>
        <strain evidence="3 4">NEB122</strain>
    </source>
</reference>
<organism evidence="3 4">
    <name type="scientific">Xanthomonas campestris pv. badrii</name>
    <dbReference type="NCBI Taxonomy" id="149696"/>
    <lineage>
        <taxon>Bacteria</taxon>
        <taxon>Pseudomonadati</taxon>
        <taxon>Pseudomonadota</taxon>
        <taxon>Gammaproteobacteria</taxon>
        <taxon>Lysobacterales</taxon>
        <taxon>Lysobacteraceae</taxon>
        <taxon>Xanthomonas</taxon>
    </lineage>
</organism>
<comment type="similarity">
    <text evidence="1">Belongs to the RelE toxin family.</text>
</comment>
<proteinExistence type="inferred from homology"/>
<dbReference type="AlphaFoldDB" id="A0A7Z2ZGZ8"/>
<gene>
    <name evidence="3" type="ORF">HG421_04075</name>
</gene>
<protein>
    <submittedName>
        <fullName evidence="3">Type II toxin-antitoxin system RelE/ParE family toxin</fullName>
    </submittedName>
</protein>
<dbReference type="EMBL" id="CP051651">
    <property type="protein sequence ID" value="QJD66975.1"/>
    <property type="molecule type" value="Genomic_DNA"/>
</dbReference>
<reference evidence="3 4" key="1">
    <citation type="submission" date="2020-04" db="EMBL/GenBank/DDBJ databases">
        <title>Genome-Wide Identification of 5-Methylcytosine Sites in Bacterial Genomes By High-Throughput Sequencing of MspJI Restriction Fragments.</title>
        <authorList>
            <person name="Wu V."/>
        </authorList>
    </citation>
    <scope>NUCLEOTIDE SEQUENCE [LARGE SCALE GENOMIC DNA]</scope>
    <source>
        <strain evidence="3 4">NEB122</strain>
    </source>
</reference>
<evidence type="ECO:0000313" key="4">
    <source>
        <dbReference type="Proteomes" id="UP000503498"/>
    </source>
</evidence>
<dbReference type="Proteomes" id="UP000503498">
    <property type="component" value="Chromosome"/>
</dbReference>
<dbReference type="InterPro" id="IPR007712">
    <property type="entry name" value="RelE/ParE_toxin"/>
</dbReference>
<evidence type="ECO:0000313" key="3">
    <source>
        <dbReference type="EMBL" id="QJD66975.1"/>
    </source>
</evidence>
<dbReference type="Pfam" id="PF05016">
    <property type="entry name" value="ParE_toxin"/>
    <property type="match status" value="1"/>
</dbReference>
<dbReference type="InterPro" id="IPR035093">
    <property type="entry name" value="RelE/ParE_toxin_dom_sf"/>
</dbReference>
<evidence type="ECO:0000256" key="2">
    <source>
        <dbReference type="ARBA" id="ARBA00022649"/>
    </source>
</evidence>
<evidence type="ECO:0000256" key="1">
    <source>
        <dbReference type="ARBA" id="ARBA00006226"/>
    </source>
</evidence>
<accession>A0A7Z2ZGZ8</accession>
<keyword evidence="2" id="KW-1277">Toxin-antitoxin system</keyword>
<dbReference type="InterPro" id="IPR051803">
    <property type="entry name" value="TA_system_RelE-like_toxin"/>
</dbReference>